<organism evidence="1 2">
    <name type="scientific">Iphiclides podalirius</name>
    <name type="common">scarce swallowtail</name>
    <dbReference type="NCBI Taxonomy" id="110791"/>
    <lineage>
        <taxon>Eukaryota</taxon>
        <taxon>Metazoa</taxon>
        <taxon>Ecdysozoa</taxon>
        <taxon>Arthropoda</taxon>
        <taxon>Hexapoda</taxon>
        <taxon>Insecta</taxon>
        <taxon>Pterygota</taxon>
        <taxon>Neoptera</taxon>
        <taxon>Endopterygota</taxon>
        <taxon>Lepidoptera</taxon>
        <taxon>Glossata</taxon>
        <taxon>Ditrysia</taxon>
        <taxon>Papilionoidea</taxon>
        <taxon>Papilionidae</taxon>
        <taxon>Papilioninae</taxon>
        <taxon>Iphiclides</taxon>
    </lineage>
</organism>
<accession>A0ABN8J4W5</accession>
<proteinExistence type="predicted"/>
<dbReference type="EMBL" id="OW152821">
    <property type="protein sequence ID" value="CAH2075927.1"/>
    <property type="molecule type" value="Genomic_DNA"/>
</dbReference>
<gene>
    <name evidence="1" type="ORF">IPOD504_LOCUS17056</name>
</gene>
<feature type="non-terminal residue" evidence="1">
    <location>
        <position position="1"/>
    </location>
</feature>
<evidence type="ECO:0000313" key="2">
    <source>
        <dbReference type="Proteomes" id="UP000837857"/>
    </source>
</evidence>
<evidence type="ECO:0000313" key="1">
    <source>
        <dbReference type="EMBL" id="CAH2075927.1"/>
    </source>
</evidence>
<name>A0ABN8J4W5_9NEOP</name>
<protein>
    <submittedName>
        <fullName evidence="1">Uncharacterized protein</fullName>
    </submittedName>
</protein>
<keyword evidence="2" id="KW-1185">Reference proteome</keyword>
<reference evidence="1" key="1">
    <citation type="submission" date="2022-03" db="EMBL/GenBank/DDBJ databases">
        <authorList>
            <person name="Martin H S."/>
        </authorList>
    </citation>
    <scope>NUCLEOTIDE SEQUENCE</scope>
</reference>
<sequence>MRQQQAVEEAEPSWWVLRRSNPSPWQRLLKMFVITPNTYRKPMEICIGRLNWLEWISPSPLPPALTQRSAQSILPDILRICVSQLTLRRVYTGP</sequence>
<dbReference type="Proteomes" id="UP000837857">
    <property type="component" value="Chromosome 9"/>
</dbReference>